<dbReference type="EMBL" id="PFMG01000008">
    <property type="protein sequence ID" value="PIZ00038.1"/>
    <property type="molecule type" value="Genomic_DNA"/>
</dbReference>
<name>A0A2G9LJA0_HUBC1</name>
<reference evidence="9 10" key="1">
    <citation type="submission" date="2017-09" db="EMBL/GenBank/DDBJ databases">
        <title>Depth-based differentiation of microbial function through sediment-hosted aquifers and enrichment of novel symbionts in the deep terrestrial subsurface.</title>
        <authorList>
            <person name="Probst A.J."/>
            <person name="Ladd B."/>
            <person name="Jarett J.K."/>
            <person name="Geller-Mcgrath D.E."/>
            <person name="Sieber C.M.K."/>
            <person name="Emerson J.B."/>
            <person name="Anantharaman K."/>
            <person name="Thomas B.C."/>
            <person name="Malmstrom R."/>
            <person name="Stieglmeier M."/>
            <person name="Klingl A."/>
            <person name="Woyke T."/>
            <person name="Ryan C.M."/>
            <person name="Banfield J.F."/>
        </authorList>
    </citation>
    <scope>NUCLEOTIDE SEQUENCE [LARGE SCALE GENOMIC DNA]</scope>
</reference>
<evidence type="ECO:0000259" key="2">
    <source>
        <dbReference type="PROSITE" id="PS51710"/>
    </source>
</evidence>
<dbReference type="InterPro" id="IPR031167">
    <property type="entry name" value="G_OBG"/>
</dbReference>
<accession>A0A2H9QS97</accession>
<evidence type="ECO:0000313" key="8">
    <source>
        <dbReference type="EMBL" id="PJC01298.1"/>
    </source>
</evidence>
<dbReference type="AlphaFoldDB" id="A0A2G9LJA0"/>
<evidence type="ECO:0000313" key="9">
    <source>
        <dbReference type="Proteomes" id="UP000228874"/>
    </source>
</evidence>
<dbReference type="Proteomes" id="UP000229789">
    <property type="component" value="Unassembled WGS sequence"/>
</dbReference>
<dbReference type="InterPro" id="IPR012675">
    <property type="entry name" value="Beta-grasp_dom_sf"/>
</dbReference>
<dbReference type="InterPro" id="IPR027417">
    <property type="entry name" value="P-loop_NTPase"/>
</dbReference>
<dbReference type="Pfam" id="PF01926">
    <property type="entry name" value="MMR_HSR1"/>
    <property type="match status" value="1"/>
</dbReference>
<dbReference type="GO" id="GO:0003924">
    <property type="term" value="F:GTPase activity"/>
    <property type="evidence" value="ECO:0007669"/>
    <property type="project" value="InterPro"/>
</dbReference>
<dbReference type="EMBL" id="PCUF01000015">
    <property type="protein sequence ID" value="PIN66601.1"/>
    <property type="molecule type" value="Genomic_DNA"/>
</dbReference>
<reference evidence="3 11" key="2">
    <citation type="submission" date="2017-09" db="EMBL/GenBank/DDBJ databases">
        <title>Depth-based differentiation of microbial function through sediment-hosted aquifers and enrichment of novel symbionts in the deep terrestrial subsurface.</title>
        <authorList>
            <person name="Probst A.J."/>
            <person name="Ladd B."/>
            <person name="Jarett J.K."/>
            <person name="Geller-Mcgrath D.E."/>
            <person name="Sieber C.M."/>
            <person name="Emerson J.B."/>
            <person name="Anantharaman K."/>
            <person name="Thomas B.C."/>
            <person name="Malmstrom R."/>
            <person name="Stieglmeier M."/>
            <person name="Klingl A."/>
            <person name="Woyke T."/>
            <person name="Ryan C.M."/>
            <person name="Banfield J.F."/>
        </authorList>
    </citation>
    <scope>NUCLEOTIDE SEQUENCE [LARGE SCALE GENOMIC DNA]</scope>
    <source>
        <strain evidence="4">CG03_land_8_20_14_0_80_31_114</strain>
        <strain evidence="3">CG18_big_fil_WC_8_21_14_2_50_31_19</strain>
        <strain evidence="6">CG_4_10_14_0_8_um_filter_31_133</strain>
        <strain evidence="5">CG_4_8_14_3_um_filter</strain>
        <strain evidence="8">CG_4_9_14_0_8_um_filter_31_21</strain>
        <strain evidence="7">CG_4_9_14_3_um_filter_31_125</strain>
    </source>
</reference>
<dbReference type="Proteomes" id="UP000231449">
    <property type="component" value="Unassembled WGS sequence"/>
</dbReference>
<keyword evidence="1" id="KW-0547">Nucleotide-binding</keyword>
<evidence type="ECO:0000313" key="4">
    <source>
        <dbReference type="EMBL" id="PIV13624.1"/>
    </source>
</evidence>
<evidence type="ECO:0000313" key="5">
    <source>
        <dbReference type="EMBL" id="PIX28251.1"/>
    </source>
</evidence>
<evidence type="ECO:0000313" key="3">
    <source>
        <dbReference type="EMBL" id="PIN66601.1"/>
    </source>
</evidence>
<dbReference type="InterPro" id="IPR045001">
    <property type="entry name" value="DRG"/>
</dbReference>
<dbReference type="SUPFAM" id="SSF52540">
    <property type="entry name" value="P-loop containing nucleoside triphosphate hydrolases"/>
    <property type="match status" value="1"/>
</dbReference>
<dbReference type="Gene3D" id="3.40.50.300">
    <property type="entry name" value="P-loop containing nucleotide triphosphate hydrolases"/>
    <property type="match status" value="2"/>
</dbReference>
<evidence type="ECO:0000313" key="11">
    <source>
        <dbReference type="Proteomes" id="UP000229789"/>
    </source>
</evidence>
<comment type="caution">
    <text evidence="3">The sequence shown here is derived from an EMBL/GenBank/DDBJ whole genome shotgun (WGS) entry which is preliminary data.</text>
</comment>
<accession>A0A2H9P955</accession>
<dbReference type="InterPro" id="IPR031662">
    <property type="entry name" value="GTP-binding_2"/>
</dbReference>
<dbReference type="GO" id="GO:0005525">
    <property type="term" value="F:GTP binding"/>
    <property type="evidence" value="ECO:0007669"/>
    <property type="project" value="InterPro"/>
</dbReference>
<protein>
    <submittedName>
        <fullName evidence="3">GTP-binding protein</fullName>
    </submittedName>
</protein>
<dbReference type="Proteomes" id="UP000230713">
    <property type="component" value="Unassembled WGS sequence"/>
</dbReference>
<dbReference type="NCBIfam" id="TIGR00231">
    <property type="entry name" value="small_GTP"/>
    <property type="match status" value="1"/>
</dbReference>
<dbReference type="Proteomes" id="UP000228888">
    <property type="component" value="Unassembled WGS sequence"/>
</dbReference>
<proteinExistence type="predicted"/>
<organism evidence="3 11">
    <name type="scientific">Huberarchaeum crystalense</name>
    <dbReference type="NCBI Taxonomy" id="2014257"/>
    <lineage>
        <taxon>Archaea</taxon>
        <taxon>Candidatus Huberarchaeota</taxon>
        <taxon>Candidatus Huberarchaeia</taxon>
        <taxon>Candidatus Huberarchaeales</taxon>
        <taxon>Candidatus Huberarchaeaceae</taxon>
        <taxon>Candidatus Huberarchaeum</taxon>
    </lineage>
</organism>
<accession>A0A2G9LJA0</accession>
<evidence type="ECO:0000313" key="7">
    <source>
        <dbReference type="EMBL" id="PJB04032.1"/>
    </source>
</evidence>
<dbReference type="InterPro" id="IPR006073">
    <property type="entry name" value="GTP-bd"/>
</dbReference>
<dbReference type="EMBL" id="PFSX01000043">
    <property type="protein sequence ID" value="PJC01298.1"/>
    <property type="molecule type" value="Genomic_DNA"/>
</dbReference>
<gene>
    <name evidence="8" type="ORF">CO072_01670</name>
    <name evidence="7" type="ORF">CO124_01455</name>
    <name evidence="4" type="ORF">COS45_01870</name>
    <name evidence="3" type="ORF">COW69_01385</name>
    <name evidence="6" type="ORF">COY63_00155</name>
    <name evidence="5" type="ORF">COZ66_00420</name>
</gene>
<dbReference type="Proteomes" id="UP000231232">
    <property type="component" value="Unassembled WGS sequence"/>
</dbReference>
<dbReference type="Gene3D" id="3.10.20.30">
    <property type="match status" value="1"/>
</dbReference>
<accession>A0A2H9M247</accession>
<accession>A0A2H9N4F1</accession>
<evidence type="ECO:0000313" key="6">
    <source>
        <dbReference type="EMBL" id="PIZ00038.1"/>
    </source>
</evidence>
<dbReference type="EMBL" id="PFUW01000021">
    <property type="protein sequence ID" value="PJB04032.1"/>
    <property type="molecule type" value="Genomic_DNA"/>
</dbReference>
<dbReference type="PROSITE" id="PS51710">
    <property type="entry name" value="G_OBG"/>
    <property type="match status" value="1"/>
</dbReference>
<dbReference type="PANTHER" id="PTHR43127">
    <property type="entry name" value="DEVELOPMENTALLY-REGULATED GTP-BINDING PROTEIN 2"/>
    <property type="match status" value="1"/>
</dbReference>
<evidence type="ECO:0000313" key="10">
    <source>
        <dbReference type="Proteomes" id="UP000228888"/>
    </source>
</evidence>
<evidence type="ECO:0000256" key="1">
    <source>
        <dbReference type="ARBA" id="ARBA00022741"/>
    </source>
</evidence>
<feature type="domain" description="OBG-type G" evidence="2">
    <location>
        <begin position="67"/>
        <end position="287"/>
    </location>
</feature>
<dbReference type="Pfam" id="PF16897">
    <property type="entry name" value="MMR_HSR1_Xtn"/>
    <property type="match status" value="1"/>
</dbReference>
<dbReference type="EMBL" id="PEUT01000048">
    <property type="protein sequence ID" value="PIV13624.1"/>
    <property type="molecule type" value="Genomic_DNA"/>
</dbReference>
<dbReference type="PRINTS" id="PR00326">
    <property type="entry name" value="GTP1OBG"/>
</dbReference>
<dbReference type="InterPro" id="IPR005225">
    <property type="entry name" value="Small_GTP-bd"/>
</dbReference>
<accession>A0A2H9RCZ0</accession>
<dbReference type="EMBL" id="PFIH01000015">
    <property type="protein sequence ID" value="PIX28251.1"/>
    <property type="molecule type" value="Genomic_DNA"/>
</dbReference>
<dbReference type="Proteomes" id="UP000228874">
    <property type="component" value="Unassembled WGS sequence"/>
</dbReference>
<sequence length="365" mass="41580">MHPINPKIEEKIEEIKKEITHTQKNKATEKHLGLLTGKIAKLRCELEKRASKKLDSEGFMLKKAGDATVCFVGFPSVGKSSLLNELTNANSKVGDYDFTTLLAIPGMMKYNGAQIQLIDLPGIIVDASTGKGKGKKVLSALHNADLVLILLDKISQLQQIQKELYNVGVRINEKAPPIFFFKKASKGVNILTDKSFPVERAKEFLRSQGWYNGDVLICGLVSFDQFTDVFSRNKVYVPSIVVFNKDDLLSGKEKSKIKAEIQEIVFISTKNKQGLDNLKQKIFEKLELKRLLLKKPNSEIDFENPLIFQGRTNVFDVCEQIRRGFKEEDIRFARIFRKDSRYNGQKIGLDFEIFDKDVLELHFRY</sequence>